<gene>
    <name evidence="7" type="ORF">B0J13DRAFT_580965</name>
</gene>
<dbReference type="Pfam" id="PF13520">
    <property type="entry name" value="AA_permease_2"/>
    <property type="match status" value="3"/>
</dbReference>
<keyword evidence="8" id="KW-1185">Reference proteome</keyword>
<feature type="transmembrane region" description="Helical" evidence="6">
    <location>
        <begin position="66"/>
        <end position="89"/>
    </location>
</feature>
<evidence type="ECO:0000313" key="8">
    <source>
        <dbReference type="Proteomes" id="UP000717696"/>
    </source>
</evidence>
<dbReference type="GO" id="GO:0015179">
    <property type="term" value="F:L-amino acid transmembrane transporter activity"/>
    <property type="evidence" value="ECO:0007669"/>
    <property type="project" value="TreeGrafter"/>
</dbReference>
<dbReference type="OrthoDB" id="5982228at2759"/>
<feature type="transmembrane region" description="Helical" evidence="6">
    <location>
        <begin position="242"/>
        <end position="260"/>
    </location>
</feature>
<dbReference type="PANTHER" id="PTHR11785:SF512">
    <property type="entry name" value="SOBREMESA, ISOFORM B"/>
    <property type="match status" value="1"/>
</dbReference>
<comment type="caution">
    <text evidence="7">The sequence shown here is derived from an EMBL/GenBank/DDBJ whole genome shotgun (WGS) entry which is preliminary data.</text>
</comment>
<evidence type="ECO:0000256" key="2">
    <source>
        <dbReference type="ARBA" id="ARBA00022692"/>
    </source>
</evidence>
<feature type="transmembrane region" description="Helical" evidence="6">
    <location>
        <begin position="467"/>
        <end position="487"/>
    </location>
</feature>
<dbReference type="EMBL" id="JAGMUU010000002">
    <property type="protein sequence ID" value="KAH7159768.1"/>
    <property type="molecule type" value="Genomic_DNA"/>
</dbReference>
<proteinExistence type="predicted"/>
<sequence length="662" mass="72565">MSRPSSAQGGTELADLPREGYLPPQQQQFAPQLQPLNVGPFKPRPSPEDADPTNNWIRGALETFDVFALIVNKMIGTGIYSAPATVFLLTGNKSLTLGLFSIGFIYTLISMVMYLDFAEALPFTGGELVYVSPSEIPVKQSTQQPPVQGPPNHGYNSQQRVVTGISGNAHPESTATRATPIRKWKRVLHKFLGDGLLSYISFSMSFIGLFNSGTNSMQTGRMILICIASTPTNVKPDVNLDAVRLIAVCTLTALCLLQYFSPEFGRKLNQALAVVKIIFCVALIIVAIVASAQPLKTPKGDVIDRAVDWNVWHKKNPRMSFAKALLAVLFSFEGWENATFLHSTAWEDISGVSQNVNYAPMLSGNGVTARRAWAVLAAISSLGSLNSIIYTFSRVKQAIGQAEVLPWSIVWKKDDILQRERDSDHPGVFLQKAPQGGLIIHWTMSVVVIAGSSSIESTLESVGLPGYVQTYAHCFILMIIGAAYLNLSSREDALARPAREPIRRDTPGKTRKPPFRPSKMTSNVGQWVMMGFVGLYVALNGAILIINAIPPYVGSDGTSNAFKGFGFPIIILSILTFGIAYYVLVFGAAPRVYPIPGHPEAPPIVEEGLFSPNGFSFLRLANVKCEIRKDRYFNPELDRVRRFGRRWRIVFSVPGDDPVSLL</sequence>
<feature type="compositionally biased region" description="Low complexity" evidence="5">
    <location>
        <begin position="22"/>
        <end position="36"/>
    </location>
</feature>
<feature type="transmembrane region" description="Helical" evidence="6">
    <location>
        <begin position="191"/>
        <end position="210"/>
    </location>
</feature>
<dbReference type="InterPro" id="IPR050598">
    <property type="entry name" value="AminoAcid_Transporter"/>
</dbReference>
<evidence type="ECO:0000256" key="1">
    <source>
        <dbReference type="ARBA" id="ARBA00004141"/>
    </source>
</evidence>
<keyword evidence="4 6" id="KW-0472">Membrane</keyword>
<evidence type="ECO:0000256" key="3">
    <source>
        <dbReference type="ARBA" id="ARBA00022989"/>
    </source>
</evidence>
<accession>A0A9P9FF14</accession>
<evidence type="ECO:0008006" key="9">
    <source>
        <dbReference type="Google" id="ProtNLM"/>
    </source>
</evidence>
<organism evidence="7 8">
    <name type="scientific">Dactylonectria estremocensis</name>
    <dbReference type="NCBI Taxonomy" id="1079267"/>
    <lineage>
        <taxon>Eukaryota</taxon>
        <taxon>Fungi</taxon>
        <taxon>Dikarya</taxon>
        <taxon>Ascomycota</taxon>
        <taxon>Pezizomycotina</taxon>
        <taxon>Sordariomycetes</taxon>
        <taxon>Hypocreomycetidae</taxon>
        <taxon>Hypocreales</taxon>
        <taxon>Nectriaceae</taxon>
        <taxon>Dactylonectria</taxon>
    </lineage>
</organism>
<feature type="transmembrane region" description="Helical" evidence="6">
    <location>
        <begin position="527"/>
        <end position="549"/>
    </location>
</feature>
<feature type="transmembrane region" description="Helical" evidence="6">
    <location>
        <begin position="569"/>
        <end position="589"/>
    </location>
</feature>
<keyword evidence="2 6" id="KW-0812">Transmembrane</keyword>
<comment type="subcellular location">
    <subcellularLocation>
        <location evidence="1">Membrane</location>
        <topology evidence="1">Multi-pass membrane protein</topology>
    </subcellularLocation>
</comment>
<evidence type="ECO:0000256" key="5">
    <source>
        <dbReference type="SAM" id="MobiDB-lite"/>
    </source>
</evidence>
<name>A0A9P9FF14_9HYPO</name>
<dbReference type="InterPro" id="IPR002293">
    <property type="entry name" value="AA/rel_permease1"/>
</dbReference>
<dbReference type="PANTHER" id="PTHR11785">
    <property type="entry name" value="AMINO ACID TRANSPORTER"/>
    <property type="match status" value="1"/>
</dbReference>
<feature type="transmembrane region" description="Helical" evidence="6">
    <location>
        <begin position="95"/>
        <end position="115"/>
    </location>
</feature>
<dbReference type="AlphaFoldDB" id="A0A9P9FF14"/>
<feature type="transmembrane region" description="Helical" evidence="6">
    <location>
        <begin position="272"/>
        <end position="292"/>
    </location>
</feature>
<feature type="region of interest" description="Disordered" evidence="5">
    <location>
        <begin position="496"/>
        <end position="518"/>
    </location>
</feature>
<dbReference type="Gene3D" id="1.20.1740.10">
    <property type="entry name" value="Amino acid/polyamine transporter I"/>
    <property type="match status" value="2"/>
</dbReference>
<evidence type="ECO:0000313" key="7">
    <source>
        <dbReference type="EMBL" id="KAH7159768.1"/>
    </source>
</evidence>
<dbReference type="GO" id="GO:0016020">
    <property type="term" value="C:membrane"/>
    <property type="evidence" value="ECO:0007669"/>
    <property type="project" value="UniProtKB-SubCell"/>
</dbReference>
<feature type="transmembrane region" description="Helical" evidence="6">
    <location>
        <begin position="438"/>
        <end position="455"/>
    </location>
</feature>
<feature type="region of interest" description="Disordered" evidence="5">
    <location>
        <begin position="1"/>
        <end position="52"/>
    </location>
</feature>
<evidence type="ECO:0000256" key="4">
    <source>
        <dbReference type="ARBA" id="ARBA00023136"/>
    </source>
</evidence>
<protein>
    <recommendedName>
        <fullName evidence="9">High affinity methionine permease</fullName>
    </recommendedName>
</protein>
<evidence type="ECO:0000256" key="6">
    <source>
        <dbReference type="SAM" id="Phobius"/>
    </source>
</evidence>
<reference evidence="7" key="1">
    <citation type="journal article" date="2021" name="Nat. Commun.">
        <title>Genetic determinants of endophytism in the Arabidopsis root mycobiome.</title>
        <authorList>
            <person name="Mesny F."/>
            <person name="Miyauchi S."/>
            <person name="Thiergart T."/>
            <person name="Pickel B."/>
            <person name="Atanasova L."/>
            <person name="Karlsson M."/>
            <person name="Huettel B."/>
            <person name="Barry K.W."/>
            <person name="Haridas S."/>
            <person name="Chen C."/>
            <person name="Bauer D."/>
            <person name="Andreopoulos W."/>
            <person name="Pangilinan J."/>
            <person name="LaButti K."/>
            <person name="Riley R."/>
            <person name="Lipzen A."/>
            <person name="Clum A."/>
            <person name="Drula E."/>
            <person name="Henrissat B."/>
            <person name="Kohler A."/>
            <person name="Grigoriev I.V."/>
            <person name="Martin F.M."/>
            <person name="Hacquard S."/>
        </authorList>
    </citation>
    <scope>NUCLEOTIDE SEQUENCE</scope>
    <source>
        <strain evidence="7">MPI-CAGE-AT-0021</strain>
    </source>
</reference>
<dbReference type="Proteomes" id="UP000717696">
    <property type="component" value="Unassembled WGS sequence"/>
</dbReference>
<feature type="compositionally biased region" description="Basic and acidic residues" evidence="5">
    <location>
        <begin position="496"/>
        <end position="508"/>
    </location>
</feature>
<keyword evidence="3 6" id="KW-1133">Transmembrane helix</keyword>